<dbReference type="KEGG" id="dfa:DFA_12069"/>
<gene>
    <name evidence="2" type="ORF">DFA_12069</name>
</gene>
<dbReference type="InterPro" id="IPR013653">
    <property type="entry name" value="GCN5-like_dom"/>
</dbReference>
<dbReference type="EMBL" id="GL883029">
    <property type="protein sequence ID" value="EGG14299.1"/>
    <property type="molecule type" value="Genomic_DNA"/>
</dbReference>
<dbReference type="Proteomes" id="UP000007797">
    <property type="component" value="Unassembled WGS sequence"/>
</dbReference>
<proteinExistence type="predicted"/>
<evidence type="ECO:0000313" key="3">
    <source>
        <dbReference type="Proteomes" id="UP000007797"/>
    </source>
</evidence>
<dbReference type="PANTHER" id="PTHR20958">
    <property type="entry name" value="GLYCINE N-ACYLTRANSFERASE-LIKE PROTEIN"/>
    <property type="match status" value="1"/>
</dbReference>
<dbReference type="OrthoDB" id="61870at2759"/>
<dbReference type="RefSeq" id="XP_004351008.1">
    <property type="nucleotide sequence ID" value="XM_004350956.1"/>
</dbReference>
<dbReference type="InterPro" id="IPR053225">
    <property type="entry name" value="Acyl-CoA_N-acyltransferase"/>
</dbReference>
<dbReference type="InterPro" id="IPR016181">
    <property type="entry name" value="Acyl_CoA_acyltransferase"/>
</dbReference>
<feature type="domain" description="GCN5-related N-acetyltransferase Rv2170-like" evidence="1">
    <location>
        <begin position="247"/>
        <end position="328"/>
    </location>
</feature>
<dbReference type="GO" id="GO:0016747">
    <property type="term" value="F:acyltransferase activity, transferring groups other than amino-acyl groups"/>
    <property type="evidence" value="ECO:0007669"/>
    <property type="project" value="InterPro"/>
</dbReference>
<organism evidence="2 3">
    <name type="scientific">Cavenderia fasciculata</name>
    <name type="common">Slime mold</name>
    <name type="synonym">Dictyostelium fasciculatum</name>
    <dbReference type="NCBI Taxonomy" id="261658"/>
    <lineage>
        <taxon>Eukaryota</taxon>
        <taxon>Amoebozoa</taxon>
        <taxon>Evosea</taxon>
        <taxon>Eumycetozoa</taxon>
        <taxon>Dictyostelia</taxon>
        <taxon>Acytosteliales</taxon>
        <taxon>Cavenderiaceae</taxon>
        <taxon>Cavenderia</taxon>
    </lineage>
</organism>
<protein>
    <submittedName>
        <fullName evidence="2">Acyl-CoA N-acyltransferase</fullName>
    </submittedName>
</protein>
<dbReference type="SUPFAM" id="SSF55729">
    <property type="entry name" value="Acyl-CoA N-acyltransferases (Nat)"/>
    <property type="match status" value="1"/>
</dbReference>
<accession>F4QFJ8</accession>
<name>F4QFJ8_CACFS</name>
<sequence length="335" mass="38325">MSLLSSSSSISSNEEEVIELYQIKDSSILLPHVDRFKQSVRIKGIITNKEGLNYIAFVDIEASPTIMLFIDIVRGQLSIFTNDIVRFKRYVNSVDWKKGFLSNPKYQIDMDPTTYPYQKDGLVDHLLPSSRYLAFASLGLEENDILEDVLRRQGLKIEPSPEIFDLLMLPIESKQDKIEDLKQYLEGGESPITFDEADVVGMKQNEEDVGTRKKQMINNNWTYRSTKSLAFMRWTTKHSITSCVRGGKENEIISWAIQYTDGSVGSLFTLPKHRGNSYAMRVVADILIKCLSKPYLLVPFIYINTENQPSQNLFRNLGFRPITLTRWLTASNSPN</sequence>
<dbReference type="OMA" id="WELASWI"/>
<dbReference type="Pfam" id="PF08445">
    <property type="entry name" value="FR47"/>
    <property type="match status" value="1"/>
</dbReference>
<evidence type="ECO:0000259" key="1">
    <source>
        <dbReference type="Pfam" id="PF08445"/>
    </source>
</evidence>
<dbReference type="AlphaFoldDB" id="F4QFJ8"/>
<reference evidence="3" key="1">
    <citation type="journal article" date="2011" name="Genome Res.">
        <title>Phylogeny-wide analysis of social amoeba genomes highlights ancient origins for complex intercellular communication.</title>
        <authorList>
            <person name="Heidel A.J."/>
            <person name="Lawal H.M."/>
            <person name="Felder M."/>
            <person name="Schilde C."/>
            <person name="Helps N.R."/>
            <person name="Tunggal B."/>
            <person name="Rivero F."/>
            <person name="John U."/>
            <person name="Schleicher M."/>
            <person name="Eichinger L."/>
            <person name="Platzer M."/>
            <person name="Noegel A.A."/>
            <person name="Schaap P."/>
            <person name="Gloeckner G."/>
        </authorList>
    </citation>
    <scope>NUCLEOTIDE SEQUENCE [LARGE SCALE GENOMIC DNA]</scope>
    <source>
        <strain evidence="3">SH3</strain>
    </source>
</reference>
<evidence type="ECO:0000313" key="2">
    <source>
        <dbReference type="EMBL" id="EGG14299.1"/>
    </source>
</evidence>
<keyword evidence="3" id="KW-1185">Reference proteome</keyword>
<dbReference type="STRING" id="1054147.F4QFJ8"/>
<dbReference type="Gene3D" id="3.40.630.30">
    <property type="match status" value="1"/>
</dbReference>
<dbReference type="GeneID" id="14865582"/>
<dbReference type="PANTHER" id="PTHR20958:SF6">
    <property type="entry name" value="GLYCINE N-ACYLTRANSFERASE-LIKE PROTEIN"/>
    <property type="match status" value="1"/>
</dbReference>